<reference evidence="2" key="1">
    <citation type="submission" date="2018-05" db="EMBL/GenBank/DDBJ databases">
        <authorList>
            <person name="Lanie J.A."/>
            <person name="Ng W.-L."/>
            <person name="Kazmierczak K.M."/>
            <person name="Andrzejewski T.M."/>
            <person name="Davidsen T.M."/>
            <person name="Wayne K.J."/>
            <person name="Tettelin H."/>
            <person name="Glass J.I."/>
            <person name="Rusch D."/>
            <person name="Podicherti R."/>
            <person name="Tsui H.-C.T."/>
            <person name="Winkler M.E."/>
        </authorList>
    </citation>
    <scope>NUCLEOTIDE SEQUENCE</scope>
</reference>
<feature type="region of interest" description="Disordered" evidence="1">
    <location>
        <begin position="57"/>
        <end position="80"/>
    </location>
</feature>
<evidence type="ECO:0000256" key="1">
    <source>
        <dbReference type="SAM" id="MobiDB-lite"/>
    </source>
</evidence>
<gene>
    <name evidence="2" type="ORF">METZ01_LOCUS373323</name>
</gene>
<dbReference type="AlphaFoldDB" id="A0A382TEB9"/>
<organism evidence="2">
    <name type="scientific">marine metagenome</name>
    <dbReference type="NCBI Taxonomy" id="408172"/>
    <lineage>
        <taxon>unclassified sequences</taxon>
        <taxon>metagenomes</taxon>
        <taxon>ecological metagenomes</taxon>
    </lineage>
</organism>
<name>A0A382TEB9_9ZZZZ</name>
<feature type="non-terminal residue" evidence="2">
    <location>
        <position position="1"/>
    </location>
</feature>
<dbReference type="EMBL" id="UINC01135986">
    <property type="protein sequence ID" value="SVD20469.1"/>
    <property type="molecule type" value="Genomic_DNA"/>
</dbReference>
<evidence type="ECO:0000313" key="2">
    <source>
        <dbReference type="EMBL" id="SVD20469.1"/>
    </source>
</evidence>
<accession>A0A382TEB9</accession>
<protein>
    <submittedName>
        <fullName evidence="2">Uncharacterized protein</fullName>
    </submittedName>
</protein>
<sequence>RVEVGDVITEQREFPVGTYVVPMAQYLGRLAAHMLEPETDDNVIYWNTMDAWLPRPNSEAASLGGLPTGPGGPAPEEDQGPLIVPIYKLMQSATLNSRVIEEPH</sequence>
<proteinExistence type="predicted"/>